<dbReference type="AlphaFoldDB" id="A0A0H2R5K9"/>
<keyword evidence="3" id="KW-1185">Reference proteome</keyword>
<evidence type="ECO:0000256" key="1">
    <source>
        <dbReference type="SAM" id="MobiDB-lite"/>
    </source>
</evidence>
<accession>A0A0H2R5K9</accession>
<evidence type="ECO:0000313" key="2">
    <source>
        <dbReference type="EMBL" id="KLO07129.1"/>
    </source>
</evidence>
<organism evidence="2 3">
    <name type="scientific">Schizopora paradoxa</name>
    <dbReference type="NCBI Taxonomy" id="27342"/>
    <lineage>
        <taxon>Eukaryota</taxon>
        <taxon>Fungi</taxon>
        <taxon>Dikarya</taxon>
        <taxon>Basidiomycota</taxon>
        <taxon>Agaricomycotina</taxon>
        <taxon>Agaricomycetes</taxon>
        <taxon>Hymenochaetales</taxon>
        <taxon>Schizoporaceae</taxon>
        <taxon>Schizopora</taxon>
    </lineage>
</organism>
<name>A0A0H2R5K9_9AGAM</name>
<sequence>MATRRHRGHEEVGNGEEMVGPAHGGREEVTDEGERAPATSEEHTPTSSGRHGRRGEGAGGAWSLRRQQEGAVRTGTMVPDVVAPQRGHDDDDNEREAGDGQRGTGGLSEKSSKVDFKVRSGRSECSRTFDRPGGASGRIGNRIDRNNNFQPIGALRNRIPINPNEFG</sequence>
<protein>
    <submittedName>
        <fullName evidence="2">Uncharacterized protein</fullName>
    </submittedName>
</protein>
<feature type="region of interest" description="Disordered" evidence="1">
    <location>
        <begin position="1"/>
        <end position="145"/>
    </location>
</feature>
<dbReference type="EMBL" id="KQ086158">
    <property type="protein sequence ID" value="KLO07129.1"/>
    <property type="molecule type" value="Genomic_DNA"/>
</dbReference>
<reference evidence="2 3" key="1">
    <citation type="submission" date="2015-04" db="EMBL/GenBank/DDBJ databases">
        <title>Complete genome sequence of Schizopora paradoxa KUC8140, a cosmopolitan wood degrader in East Asia.</title>
        <authorList>
            <consortium name="DOE Joint Genome Institute"/>
            <person name="Min B."/>
            <person name="Park H."/>
            <person name="Jang Y."/>
            <person name="Kim J.-J."/>
            <person name="Kim K.H."/>
            <person name="Pangilinan J."/>
            <person name="Lipzen A."/>
            <person name="Riley R."/>
            <person name="Grigoriev I.V."/>
            <person name="Spatafora J.W."/>
            <person name="Choi I.-G."/>
        </authorList>
    </citation>
    <scope>NUCLEOTIDE SEQUENCE [LARGE SCALE GENOMIC DNA]</scope>
    <source>
        <strain evidence="2 3">KUC8140</strain>
    </source>
</reference>
<dbReference type="Proteomes" id="UP000053477">
    <property type="component" value="Unassembled WGS sequence"/>
</dbReference>
<proteinExistence type="predicted"/>
<gene>
    <name evidence="2" type="ORF">SCHPADRAFT_894894</name>
</gene>
<feature type="compositionally biased region" description="Basic and acidic residues" evidence="1">
    <location>
        <begin position="24"/>
        <end position="44"/>
    </location>
</feature>
<evidence type="ECO:0000313" key="3">
    <source>
        <dbReference type="Proteomes" id="UP000053477"/>
    </source>
</evidence>
<feature type="compositionally biased region" description="Basic and acidic residues" evidence="1">
    <location>
        <begin position="110"/>
        <end position="130"/>
    </location>
</feature>
<dbReference type="InParanoid" id="A0A0H2R5K9"/>